<dbReference type="EMBL" id="JBHMAX010000014">
    <property type="protein sequence ID" value="MFB9731819.1"/>
    <property type="molecule type" value="Genomic_DNA"/>
</dbReference>
<proteinExistence type="predicted"/>
<protein>
    <submittedName>
        <fullName evidence="1">Uncharacterized protein</fullName>
    </submittedName>
</protein>
<gene>
    <name evidence="1" type="ORF">ACFFN0_07175</name>
</gene>
<evidence type="ECO:0000313" key="2">
    <source>
        <dbReference type="Proteomes" id="UP001589613"/>
    </source>
</evidence>
<dbReference type="RefSeq" id="WP_141338193.1">
    <property type="nucleotide sequence ID" value="NZ_JBHMAX010000014.1"/>
</dbReference>
<organism evidence="1 2">
    <name type="scientific">Ornithinimicrobium kibberense</name>
    <dbReference type="NCBI Taxonomy" id="282060"/>
    <lineage>
        <taxon>Bacteria</taxon>
        <taxon>Bacillati</taxon>
        <taxon>Actinomycetota</taxon>
        <taxon>Actinomycetes</taxon>
        <taxon>Micrococcales</taxon>
        <taxon>Ornithinimicrobiaceae</taxon>
        <taxon>Ornithinimicrobium</taxon>
    </lineage>
</organism>
<accession>A0ABV5V1Z5</accession>
<dbReference type="Proteomes" id="UP001589613">
    <property type="component" value="Unassembled WGS sequence"/>
</dbReference>
<comment type="caution">
    <text evidence="1">The sequence shown here is derived from an EMBL/GenBank/DDBJ whole genome shotgun (WGS) entry which is preliminary data.</text>
</comment>
<keyword evidence="2" id="KW-1185">Reference proteome</keyword>
<sequence length="187" mass="20593">MRWDDLFEDLGAQLELLERQERAAEVAEHTRSERGTVRLADRLAAALDGPLRVRVRGYGWLEAVLRDVGTDWLLLEQGGGQGAPSRELIVPAAALTAVEGLTRRADDGESVGSRRFGLRHALRAVSRDRAVVRVHDVDGDHVTGTLDRVLADHCDLTRHADDEPRRPGSTRGVLSLPYAAVALVRRL</sequence>
<evidence type="ECO:0000313" key="1">
    <source>
        <dbReference type="EMBL" id="MFB9731819.1"/>
    </source>
</evidence>
<reference evidence="1 2" key="1">
    <citation type="submission" date="2024-09" db="EMBL/GenBank/DDBJ databases">
        <authorList>
            <person name="Sun Q."/>
            <person name="Mori K."/>
        </authorList>
    </citation>
    <scope>NUCLEOTIDE SEQUENCE [LARGE SCALE GENOMIC DNA]</scope>
    <source>
        <strain evidence="1 2">JCM 12763</strain>
    </source>
</reference>
<name>A0ABV5V1Z5_9MICO</name>